<keyword evidence="2" id="KW-1185">Reference proteome</keyword>
<organism evidence="1 2">
    <name type="scientific">Psilocybe cf. subviscida</name>
    <dbReference type="NCBI Taxonomy" id="2480587"/>
    <lineage>
        <taxon>Eukaryota</taxon>
        <taxon>Fungi</taxon>
        <taxon>Dikarya</taxon>
        <taxon>Basidiomycota</taxon>
        <taxon>Agaricomycotina</taxon>
        <taxon>Agaricomycetes</taxon>
        <taxon>Agaricomycetidae</taxon>
        <taxon>Agaricales</taxon>
        <taxon>Agaricineae</taxon>
        <taxon>Strophariaceae</taxon>
        <taxon>Psilocybe</taxon>
    </lineage>
</organism>
<sequence>MSSLADVLCLVMVRRDARAIRWRLLTSGQGLAQKDNLIYLAISQCVGNHLKASFNRAALAQPGGNPVISNINKSLDETYHKTYSKTKEVEVNVRKTQLTDVA</sequence>
<proteinExistence type="predicted"/>
<comment type="caution">
    <text evidence="1">The sequence shown here is derived from an EMBL/GenBank/DDBJ whole genome shotgun (WGS) entry which is preliminary data.</text>
</comment>
<reference evidence="1 2" key="1">
    <citation type="journal article" date="2020" name="ISME J.">
        <title>Uncovering the hidden diversity of litter-decomposition mechanisms in mushroom-forming fungi.</title>
        <authorList>
            <person name="Floudas D."/>
            <person name="Bentzer J."/>
            <person name="Ahren D."/>
            <person name="Johansson T."/>
            <person name="Persson P."/>
            <person name="Tunlid A."/>
        </authorList>
    </citation>
    <scope>NUCLEOTIDE SEQUENCE [LARGE SCALE GENOMIC DNA]</scope>
    <source>
        <strain evidence="1 2">CBS 101986</strain>
    </source>
</reference>
<gene>
    <name evidence="1" type="ORF">D9619_012817</name>
</gene>
<accession>A0A8H5AQU2</accession>
<evidence type="ECO:0000313" key="2">
    <source>
        <dbReference type="Proteomes" id="UP000567179"/>
    </source>
</evidence>
<name>A0A8H5AQU2_9AGAR</name>
<dbReference type="EMBL" id="JAACJJ010000060">
    <property type="protein sequence ID" value="KAF5309204.1"/>
    <property type="molecule type" value="Genomic_DNA"/>
</dbReference>
<protein>
    <submittedName>
        <fullName evidence="1">Uncharacterized protein</fullName>
    </submittedName>
</protein>
<dbReference type="Proteomes" id="UP000567179">
    <property type="component" value="Unassembled WGS sequence"/>
</dbReference>
<evidence type="ECO:0000313" key="1">
    <source>
        <dbReference type="EMBL" id="KAF5309204.1"/>
    </source>
</evidence>
<dbReference type="AlphaFoldDB" id="A0A8H5AQU2"/>